<feature type="region of interest" description="Disordered" evidence="7">
    <location>
        <begin position="111"/>
        <end position="181"/>
    </location>
</feature>
<evidence type="ECO:0000256" key="1">
    <source>
        <dbReference type="ARBA" id="ARBA00006914"/>
    </source>
</evidence>
<keyword evidence="4" id="KW-0863">Zinc-finger</keyword>
<feature type="compositionally biased region" description="Basic and acidic residues" evidence="7">
    <location>
        <begin position="48"/>
        <end position="70"/>
    </location>
</feature>
<accession>A0A1D6NGA8</accession>
<keyword evidence="2" id="KW-0479">Metal-binding</keyword>
<organism evidence="8">
    <name type="scientific">Zea mays</name>
    <name type="common">Maize</name>
    <dbReference type="NCBI Taxonomy" id="4577"/>
    <lineage>
        <taxon>Eukaryota</taxon>
        <taxon>Viridiplantae</taxon>
        <taxon>Streptophyta</taxon>
        <taxon>Embryophyta</taxon>
        <taxon>Tracheophyta</taxon>
        <taxon>Spermatophyta</taxon>
        <taxon>Magnoliopsida</taxon>
        <taxon>Liliopsida</taxon>
        <taxon>Poales</taxon>
        <taxon>Poaceae</taxon>
        <taxon>PACMAD clade</taxon>
        <taxon>Panicoideae</taxon>
        <taxon>Andropogonodae</taxon>
        <taxon>Andropogoneae</taxon>
        <taxon>Tripsacinae</taxon>
        <taxon>Zea</taxon>
    </lineage>
</organism>
<dbReference type="PANTHER" id="PTHR23069">
    <property type="entry name" value="AAA DOMAIN-CONTAINING"/>
    <property type="match status" value="1"/>
</dbReference>
<feature type="compositionally biased region" description="Polar residues" evidence="7">
    <location>
        <begin position="982"/>
        <end position="998"/>
    </location>
</feature>
<dbReference type="EMBL" id="CM007649">
    <property type="protein sequence ID" value="ONM39472.1"/>
    <property type="molecule type" value="Genomic_DNA"/>
</dbReference>
<keyword evidence="3" id="KW-0547">Nucleotide-binding</keyword>
<dbReference type="AlphaFoldDB" id="A0A1D6NGA8"/>
<evidence type="ECO:0000256" key="5">
    <source>
        <dbReference type="ARBA" id="ARBA00022833"/>
    </source>
</evidence>
<dbReference type="InterPro" id="IPR013083">
    <property type="entry name" value="Znf_RING/FYVE/PHD"/>
</dbReference>
<evidence type="ECO:0000256" key="7">
    <source>
        <dbReference type="SAM" id="MobiDB-lite"/>
    </source>
</evidence>
<dbReference type="PROSITE" id="PS51805">
    <property type="entry name" value="EPHD"/>
    <property type="match status" value="1"/>
</dbReference>
<keyword evidence="6" id="KW-0067">ATP-binding</keyword>
<feature type="region of interest" description="Disordered" evidence="7">
    <location>
        <begin position="48"/>
        <end position="97"/>
    </location>
</feature>
<dbReference type="FunFam" id="3.30.40.10:FF:000739">
    <property type="entry name" value="P-loop containing nucleoside triphosphate hydrolases superfamily protein"/>
    <property type="match status" value="1"/>
</dbReference>
<dbReference type="GO" id="GO:0005524">
    <property type="term" value="F:ATP binding"/>
    <property type="evidence" value="ECO:0007669"/>
    <property type="project" value="UniProtKB-KW"/>
</dbReference>
<gene>
    <name evidence="8" type="ORF">ZEAMMB73_Zm00001d043927</name>
</gene>
<evidence type="ECO:0000256" key="3">
    <source>
        <dbReference type="ARBA" id="ARBA00022741"/>
    </source>
</evidence>
<evidence type="ECO:0000313" key="8">
    <source>
        <dbReference type="EMBL" id="ONM39472.1"/>
    </source>
</evidence>
<dbReference type="InterPro" id="IPR034732">
    <property type="entry name" value="EPHD"/>
</dbReference>
<comment type="similarity">
    <text evidence="1">Belongs to the AAA ATPase family.</text>
</comment>
<name>A0A1D6NGA8_MAIZE</name>
<evidence type="ECO:0000256" key="4">
    <source>
        <dbReference type="ARBA" id="ARBA00022771"/>
    </source>
</evidence>
<sequence length="1195" mass="132773">MVVVDVRERSEDDEVNKESGCLQLQGKELTDREINLTIDLNLDAHDARDGVDAIEKEEGGKGGNVGKEDVAAEQEQDDEGPTVGTRNDLEEGTGEEMVVEEGLQQEEIGGLESHVSRGNSSDELPCGESNEGVRASNSDRIEQLDMEQTAEESNLPVEQQTEPHLSSPSEQEEEVQQDGQSVHFPDAVLAKDGSKESMQNSWVLDENQGVKVVKEGRRCALCGGGTDGRPPKIALHDSVDSENEAYEGALPSEEPNYDMWDGFGDDPGWLGRLLGPIHDRFGIARVWVHQNCAVWSPEVYFAGLGCLRNVRAALCRGRLLKCSRCGRPGATIGCRVDRCPKTYHLPCSRTEACIFDHRKFLIACNDHRHLFQPQGDKYVELLRKMKIKKMKADIRKVSHDAWRKDREAEEKWLENCGEDEEFLKREGKRLNRDLLRIAPVYIGGSSENEKSYRGWNQIEDNMLNTGSGRLASSTADHKKCSEVWNALIEQMDSLLASVSISVLSTSDMRFQDLPSGVRGFFSTHVVDQCLVSSEHTIPRFSVNIDNHSNWDEMVDSCALQLSHDLIRHHVQFLHDESHKNDNHQQKEVFASMNISAEGELKSSENERPLCGVASKENPIQLAAGRAQQEPPPSNVEDKVENDQFFFEGIVQRNPSSRLVKGSESFAIVAFGIQILQHPQFSKLCWATSKLREGPCTDINGPWKGWPFNSCLLQSSTLPGKSLNGGDNVVKGKEKSVCVRGLVAVGLLAYRGVYGSVIEVCAEVRKVLGLLVGQIQTKILEKRNQFRYFRILSQVAYLDDIVNSWAYTYQRTHVDTRTGTSRMKSSSAKECQRTKYAAGTNVQVAPVAIPAEVQDIPAQHTQDHEVVPGPTEVQGNPVKHTAEQPGSYSMDCDLDNHVNSVSSKDAVEHDHVHSALPDVHRGNTHADTVTNDGEPIGANNNGKVSRLTYGEDKFRPGIQRSENHTESMEGLSCLQRAGDSVGSPASINNTELPKNNVSSEAHIDDNELRRNDLVNDVESNSIDGKHDTMMNLSVPKISCLYKCCSPCFQSIYKMVHGIISNTLRPNLHCLTADDMHDILSSWCLNLLGSVRKLYSSHDEASCTEVFVRMSNKETHLEHCACQSDIYLSRECVCHLESNGDVETANTDCHPLSGQSLSFFFKDGVWMPLDLTAETKLHCSFRRFCVCSILGTVSMLS</sequence>
<dbReference type="GO" id="GO:0016787">
    <property type="term" value="F:hydrolase activity"/>
    <property type="evidence" value="ECO:0007669"/>
    <property type="project" value="UniProtKB-KW"/>
</dbReference>
<feature type="compositionally biased region" description="Acidic residues" evidence="7">
    <location>
        <begin position="71"/>
        <end position="80"/>
    </location>
</feature>
<dbReference type="PANTHER" id="PTHR23069:SF7">
    <property type="entry name" value="P-LOOP CONTAINING NUCLEOSIDE TRIPHOSPHATE HYDROLASES SUPERFAMILY PROTEIN"/>
    <property type="match status" value="1"/>
</dbReference>
<dbReference type="Gene3D" id="3.30.40.10">
    <property type="entry name" value="Zinc/RING finger domain, C3HC4 (zinc finger)"/>
    <property type="match status" value="1"/>
</dbReference>
<dbReference type="InterPro" id="IPR045199">
    <property type="entry name" value="ATAD2-like"/>
</dbReference>
<keyword evidence="8" id="KW-0378">Hydrolase</keyword>
<dbReference type="Pfam" id="PF13771">
    <property type="entry name" value="zf-HC5HC2H"/>
    <property type="match status" value="1"/>
</dbReference>
<evidence type="ECO:0000256" key="2">
    <source>
        <dbReference type="ARBA" id="ARBA00022723"/>
    </source>
</evidence>
<protein>
    <submittedName>
        <fullName evidence="8">p-loop containing nucleoside triphosphate hydrolase superfamily protein</fullName>
    </submittedName>
</protein>
<keyword evidence="5" id="KW-0862">Zinc</keyword>
<evidence type="ECO:0000256" key="6">
    <source>
        <dbReference type="ARBA" id="ARBA00022840"/>
    </source>
</evidence>
<proteinExistence type="inferred from homology"/>
<feature type="region of interest" description="Disordered" evidence="7">
    <location>
        <begin position="976"/>
        <end position="1003"/>
    </location>
</feature>
<reference evidence="8" key="1">
    <citation type="submission" date="2015-12" db="EMBL/GenBank/DDBJ databases">
        <title>Update maize B73 reference genome by single molecule sequencing technologies.</title>
        <authorList>
            <consortium name="Maize Genome Sequencing Project"/>
            <person name="Ware D."/>
        </authorList>
    </citation>
    <scope>NUCLEOTIDE SEQUENCE [LARGE SCALE GENOMIC DNA]</scope>
    <source>
        <tissue evidence="8">Seedling</tissue>
    </source>
</reference>
<dbReference type="GO" id="GO:0008270">
    <property type="term" value="F:zinc ion binding"/>
    <property type="evidence" value="ECO:0007669"/>
    <property type="project" value="UniProtKB-KW"/>
</dbReference>
<dbReference type="ExpressionAtlas" id="A0A1D6NGA8">
    <property type="expression patterns" value="baseline and differential"/>
</dbReference>